<comment type="caution">
    <text evidence="1">The sequence shown here is derived from an EMBL/GenBank/DDBJ whole genome shotgun (WGS) entry which is preliminary data.</text>
</comment>
<protein>
    <submittedName>
        <fullName evidence="1">Uncharacterized protein</fullName>
    </submittedName>
</protein>
<accession>A0AAV7WCJ3</accession>
<keyword evidence="2" id="KW-1185">Reference proteome</keyword>
<evidence type="ECO:0000313" key="2">
    <source>
        <dbReference type="Proteomes" id="UP001066276"/>
    </source>
</evidence>
<dbReference type="Proteomes" id="UP001066276">
    <property type="component" value="Chromosome 1_2"/>
</dbReference>
<reference evidence="1" key="1">
    <citation type="journal article" date="2022" name="bioRxiv">
        <title>Sequencing and chromosome-scale assembly of the giantPleurodeles waltlgenome.</title>
        <authorList>
            <person name="Brown T."/>
            <person name="Elewa A."/>
            <person name="Iarovenko S."/>
            <person name="Subramanian E."/>
            <person name="Araus A.J."/>
            <person name="Petzold A."/>
            <person name="Susuki M."/>
            <person name="Suzuki K.-i.T."/>
            <person name="Hayashi T."/>
            <person name="Toyoda A."/>
            <person name="Oliveira C."/>
            <person name="Osipova E."/>
            <person name="Leigh N.D."/>
            <person name="Simon A."/>
            <person name="Yun M.H."/>
        </authorList>
    </citation>
    <scope>NUCLEOTIDE SEQUENCE</scope>
    <source>
        <strain evidence="1">20211129_DDA</strain>
        <tissue evidence="1">Liver</tissue>
    </source>
</reference>
<proteinExistence type="predicted"/>
<sequence length="99" mass="11123">MCSDFPSQLQHQQMEAGPRSIGCAFCILSRRNRKETIKGPAQRPIGRIEEKRNCNEAKHLSTSPAPKNVPTPKLEEARTTIILRSSTVLVTPVKDRKNK</sequence>
<dbReference type="AlphaFoldDB" id="A0AAV7WCJ3"/>
<evidence type="ECO:0000313" key="1">
    <source>
        <dbReference type="EMBL" id="KAJ1211078.1"/>
    </source>
</evidence>
<name>A0AAV7WCJ3_PLEWA</name>
<dbReference type="EMBL" id="JANPWB010000002">
    <property type="protein sequence ID" value="KAJ1211078.1"/>
    <property type="molecule type" value="Genomic_DNA"/>
</dbReference>
<gene>
    <name evidence="1" type="ORF">NDU88_006440</name>
</gene>
<organism evidence="1 2">
    <name type="scientific">Pleurodeles waltl</name>
    <name type="common">Iberian ribbed newt</name>
    <dbReference type="NCBI Taxonomy" id="8319"/>
    <lineage>
        <taxon>Eukaryota</taxon>
        <taxon>Metazoa</taxon>
        <taxon>Chordata</taxon>
        <taxon>Craniata</taxon>
        <taxon>Vertebrata</taxon>
        <taxon>Euteleostomi</taxon>
        <taxon>Amphibia</taxon>
        <taxon>Batrachia</taxon>
        <taxon>Caudata</taxon>
        <taxon>Salamandroidea</taxon>
        <taxon>Salamandridae</taxon>
        <taxon>Pleurodelinae</taxon>
        <taxon>Pleurodeles</taxon>
    </lineage>
</organism>